<dbReference type="EMBL" id="JPQU01000015">
    <property type="protein sequence ID" value="KFE57858.1"/>
    <property type="molecule type" value="Genomic_DNA"/>
</dbReference>
<organism evidence="2 3">
    <name type="scientific">Pseudomonas syringae</name>
    <dbReference type="NCBI Taxonomy" id="317"/>
    <lineage>
        <taxon>Bacteria</taxon>
        <taxon>Pseudomonadati</taxon>
        <taxon>Pseudomonadota</taxon>
        <taxon>Gammaproteobacteria</taxon>
        <taxon>Pseudomonadales</taxon>
        <taxon>Pseudomonadaceae</taxon>
        <taxon>Pseudomonas</taxon>
    </lineage>
</organism>
<keyword evidence="1" id="KW-1133">Transmembrane helix</keyword>
<name>A0A085VQZ5_PSESX</name>
<dbReference type="NCBIfam" id="NF041882">
    <property type="entry name" value="PA3371_fam"/>
    <property type="match status" value="1"/>
</dbReference>
<dbReference type="AlphaFoldDB" id="A0A085VQZ5"/>
<dbReference type="InterPro" id="IPR049711">
    <property type="entry name" value="PA3371-like"/>
</dbReference>
<gene>
    <name evidence="2" type="ORF">IV01_02000</name>
</gene>
<dbReference type="Proteomes" id="UP000028631">
    <property type="component" value="Unassembled WGS sequence"/>
</dbReference>
<dbReference type="OrthoDB" id="7031296at2"/>
<comment type="caution">
    <text evidence="2">The sequence shown here is derived from an EMBL/GenBank/DDBJ whole genome shotgun (WGS) entry which is preliminary data.</text>
</comment>
<keyword evidence="1" id="KW-0812">Transmembrane</keyword>
<evidence type="ECO:0000256" key="1">
    <source>
        <dbReference type="SAM" id="Phobius"/>
    </source>
</evidence>
<accession>A0A085VQZ5</accession>
<evidence type="ECO:0000313" key="3">
    <source>
        <dbReference type="Proteomes" id="UP000028631"/>
    </source>
</evidence>
<sequence>MSKSALSFIILTIMSVAVDLLLPATAQGVSSVMKIAAGLFSVLFIVALILGRRFKFDPVLR</sequence>
<feature type="transmembrane region" description="Helical" evidence="1">
    <location>
        <begin position="33"/>
        <end position="51"/>
    </location>
</feature>
<proteinExistence type="predicted"/>
<protein>
    <submittedName>
        <fullName evidence="2">Uncharacterized protein</fullName>
    </submittedName>
</protein>
<dbReference type="PATRIC" id="fig|317.175.peg.425"/>
<reference evidence="2 3" key="1">
    <citation type="submission" date="2014-07" db="EMBL/GenBank/DDBJ databases">
        <title>Draft Genome Sequences of Environmental Pseudomonas syringae strains.</title>
        <authorList>
            <person name="Baltrus D.A."/>
            <person name="Berge O."/>
            <person name="Morris C."/>
        </authorList>
    </citation>
    <scope>NUCLEOTIDE SEQUENCE [LARGE SCALE GENOMIC DNA]</scope>
    <source>
        <strain evidence="2 3">GAW0119</strain>
    </source>
</reference>
<keyword evidence="1" id="KW-0472">Membrane</keyword>
<dbReference type="RefSeq" id="WP_032625506.1">
    <property type="nucleotide sequence ID" value="NZ_JPQU01000015.1"/>
</dbReference>
<keyword evidence="3" id="KW-1185">Reference proteome</keyword>
<evidence type="ECO:0000313" key="2">
    <source>
        <dbReference type="EMBL" id="KFE57858.1"/>
    </source>
</evidence>